<proteinExistence type="predicted"/>
<dbReference type="Proteomes" id="UP000887159">
    <property type="component" value="Unassembled WGS sequence"/>
</dbReference>
<name>A0A8X6SPK3_TRICX</name>
<protein>
    <submittedName>
        <fullName evidence="1">Uncharacterized protein</fullName>
    </submittedName>
</protein>
<organism evidence="1 2">
    <name type="scientific">Trichonephila clavipes</name>
    <name type="common">Golden silk orbweaver</name>
    <name type="synonym">Nephila clavipes</name>
    <dbReference type="NCBI Taxonomy" id="2585209"/>
    <lineage>
        <taxon>Eukaryota</taxon>
        <taxon>Metazoa</taxon>
        <taxon>Ecdysozoa</taxon>
        <taxon>Arthropoda</taxon>
        <taxon>Chelicerata</taxon>
        <taxon>Arachnida</taxon>
        <taxon>Araneae</taxon>
        <taxon>Araneomorphae</taxon>
        <taxon>Entelegynae</taxon>
        <taxon>Araneoidea</taxon>
        <taxon>Nephilidae</taxon>
        <taxon>Trichonephila</taxon>
    </lineage>
</organism>
<evidence type="ECO:0000313" key="1">
    <source>
        <dbReference type="EMBL" id="GFY17261.1"/>
    </source>
</evidence>
<sequence length="82" mass="9759">MAPYRRKKPAPTDYTTDEEDMIRYDVEEDELEQPPDLVQKDGFNECLALCGRNRLLRRWTTQTLTDSSPPNFDCFYYLKTVF</sequence>
<dbReference type="AlphaFoldDB" id="A0A8X6SPK3"/>
<dbReference type="EMBL" id="BMAU01021343">
    <property type="protein sequence ID" value="GFY17261.1"/>
    <property type="molecule type" value="Genomic_DNA"/>
</dbReference>
<accession>A0A8X6SPK3</accession>
<gene>
    <name evidence="1" type="ORF">TNCV_1090351</name>
</gene>
<comment type="caution">
    <text evidence="1">The sequence shown here is derived from an EMBL/GenBank/DDBJ whole genome shotgun (WGS) entry which is preliminary data.</text>
</comment>
<keyword evidence="2" id="KW-1185">Reference proteome</keyword>
<evidence type="ECO:0000313" key="2">
    <source>
        <dbReference type="Proteomes" id="UP000887159"/>
    </source>
</evidence>
<reference evidence="1" key="1">
    <citation type="submission" date="2020-08" db="EMBL/GenBank/DDBJ databases">
        <title>Multicomponent nature underlies the extraordinary mechanical properties of spider dragline silk.</title>
        <authorList>
            <person name="Kono N."/>
            <person name="Nakamura H."/>
            <person name="Mori M."/>
            <person name="Yoshida Y."/>
            <person name="Ohtoshi R."/>
            <person name="Malay A.D."/>
            <person name="Moran D.A.P."/>
            <person name="Tomita M."/>
            <person name="Numata K."/>
            <person name="Arakawa K."/>
        </authorList>
    </citation>
    <scope>NUCLEOTIDE SEQUENCE</scope>
</reference>